<gene>
    <name evidence="1" type="ORF">GCM10009096_02870</name>
</gene>
<proteinExistence type="predicted"/>
<protein>
    <recommendedName>
        <fullName evidence="3">Alpha/beta hydrolase</fullName>
    </recommendedName>
</protein>
<dbReference type="EMBL" id="BAAAEM010000002">
    <property type="protein sequence ID" value="GAA0465668.1"/>
    <property type="molecule type" value="Genomic_DNA"/>
</dbReference>
<comment type="caution">
    <text evidence="1">The sequence shown here is derived from an EMBL/GenBank/DDBJ whole genome shotgun (WGS) entry which is preliminary data.</text>
</comment>
<evidence type="ECO:0000313" key="1">
    <source>
        <dbReference type="EMBL" id="GAA0465668.1"/>
    </source>
</evidence>
<dbReference type="Proteomes" id="UP001500713">
    <property type="component" value="Unassembled WGS sequence"/>
</dbReference>
<organism evidence="1 2">
    <name type="scientific">Parasphingorhabdus litoris</name>
    <dbReference type="NCBI Taxonomy" id="394733"/>
    <lineage>
        <taxon>Bacteria</taxon>
        <taxon>Pseudomonadati</taxon>
        <taxon>Pseudomonadota</taxon>
        <taxon>Alphaproteobacteria</taxon>
        <taxon>Sphingomonadales</taxon>
        <taxon>Sphingomonadaceae</taxon>
        <taxon>Parasphingorhabdus</taxon>
    </lineage>
</organism>
<name>A0ABN1A215_9SPHN</name>
<accession>A0ABN1A215</accession>
<dbReference type="InterPro" id="IPR029058">
    <property type="entry name" value="AB_hydrolase_fold"/>
</dbReference>
<evidence type="ECO:0008006" key="3">
    <source>
        <dbReference type="Google" id="ProtNLM"/>
    </source>
</evidence>
<dbReference type="SUPFAM" id="SSF53474">
    <property type="entry name" value="alpha/beta-Hydrolases"/>
    <property type="match status" value="1"/>
</dbReference>
<keyword evidence="2" id="KW-1185">Reference proteome</keyword>
<sequence length="296" mass="33704">MAYLEKLSVGENDIPCQDIRDRVHIRGRITASTTRGPCGLSYFIYRPRRTFGRPEQVIFSIHGYTRNALQHAVVLQELAEEKGLTIVVPHFTRKKFRRYQQVRSHGHNPSPDIALMELIDELREIDDLDLSTIRAVGYSGGGQFLHRFIMLRPDIIDRAVLFAPGWYTMPYSGYAYPLGLGDSKHLENRSLSLDGFRRSEVLVLVGDNDIGRSATLNQNKEIDFLQGRTRVVRAKTWVKAMNAELPSECSLKLQLLKGLRHGFRRNFETKGYGRLVFDQLLDEGPAPLSTEESQSS</sequence>
<reference evidence="1 2" key="1">
    <citation type="journal article" date="2019" name="Int. J. Syst. Evol. Microbiol.">
        <title>The Global Catalogue of Microorganisms (GCM) 10K type strain sequencing project: providing services to taxonomists for standard genome sequencing and annotation.</title>
        <authorList>
            <consortium name="The Broad Institute Genomics Platform"/>
            <consortium name="The Broad Institute Genome Sequencing Center for Infectious Disease"/>
            <person name="Wu L."/>
            <person name="Ma J."/>
        </authorList>
    </citation>
    <scope>NUCLEOTIDE SEQUENCE [LARGE SCALE GENOMIC DNA]</scope>
    <source>
        <strain evidence="1 2">JCM 14162</strain>
    </source>
</reference>
<dbReference type="Gene3D" id="3.40.50.1820">
    <property type="entry name" value="alpha/beta hydrolase"/>
    <property type="match status" value="1"/>
</dbReference>
<evidence type="ECO:0000313" key="2">
    <source>
        <dbReference type="Proteomes" id="UP001500713"/>
    </source>
</evidence>